<dbReference type="Proteomes" id="UP000271889">
    <property type="component" value="Unassembled WGS sequence"/>
</dbReference>
<dbReference type="EMBL" id="UYRV01104961">
    <property type="protein sequence ID" value="VDN20336.1"/>
    <property type="molecule type" value="Genomic_DNA"/>
</dbReference>
<organism evidence="1 2">
    <name type="scientific">Cylicostephanus goldi</name>
    <name type="common">Nematode worm</name>
    <dbReference type="NCBI Taxonomy" id="71465"/>
    <lineage>
        <taxon>Eukaryota</taxon>
        <taxon>Metazoa</taxon>
        <taxon>Ecdysozoa</taxon>
        <taxon>Nematoda</taxon>
        <taxon>Chromadorea</taxon>
        <taxon>Rhabditida</taxon>
        <taxon>Rhabditina</taxon>
        <taxon>Rhabditomorpha</taxon>
        <taxon>Strongyloidea</taxon>
        <taxon>Strongylidae</taxon>
        <taxon>Cylicostephanus</taxon>
    </lineage>
</organism>
<protein>
    <submittedName>
        <fullName evidence="1">Uncharacterized protein</fullName>
    </submittedName>
</protein>
<sequence>MMAFRLLSTVHPPGGNEDVFLAINKNKTRVPDDKANCLVFLSAMTNVTEYKLDPVYDYDWIVAVKLAGGDFSGLVDKKRGTVVEVSEPFYDEENKNANIIYNAIRKGFQS</sequence>
<dbReference type="OrthoDB" id="10528154at2759"/>
<keyword evidence="2" id="KW-1185">Reference proteome</keyword>
<evidence type="ECO:0000313" key="2">
    <source>
        <dbReference type="Proteomes" id="UP000271889"/>
    </source>
</evidence>
<dbReference type="AlphaFoldDB" id="A0A3P7PQA8"/>
<gene>
    <name evidence="1" type="ORF">CGOC_LOCUS8791</name>
</gene>
<name>A0A3P7PQA8_CYLGO</name>
<reference evidence="1 2" key="1">
    <citation type="submission" date="2018-11" db="EMBL/GenBank/DDBJ databases">
        <authorList>
            <consortium name="Pathogen Informatics"/>
        </authorList>
    </citation>
    <scope>NUCLEOTIDE SEQUENCE [LARGE SCALE GENOMIC DNA]</scope>
</reference>
<evidence type="ECO:0000313" key="1">
    <source>
        <dbReference type="EMBL" id="VDN20336.1"/>
    </source>
</evidence>
<accession>A0A3P7PQA8</accession>
<proteinExistence type="predicted"/>